<gene>
    <name evidence="2" type="ORF">GCM10009727_14750</name>
</gene>
<accession>A0ABN2YEH5</accession>
<keyword evidence="3" id="KW-1185">Reference proteome</keyword>
<evidence type="ECO:0008006" key="4">
    <source>
        <dbReference type="Google" id="ProtNLM"/>
    </source>
</evidence>
<evidence type="ECO:0000256" key="1">
    <source>
        <dbReference type="SAM" id="SignalP"/>
    </source>
</evidence>
<evidence type="ECO:0000313" key="3">
    <source>
        <dbReference type="Proteomes" id="UP001501020"/>
    </source>
</evidence>
<comment type="caution">
    <text evidence="2">The sequence shown here is derived from an EMBL/GenBank/DDBJ whole genome shotgun (WGS) entry which is preliminary data.</text>
</comment>
<protein>
    <recommendedName>
        <fullName evidence="4">DUF4832 domain-containing protein</fullName>
    </recommendedName>
</protein>
<feature type="chain" id="PRO_5046142070" description="DUF4832 domain-containing protein" evidence="1">
    <location>
        <begin position="37"/>
        <end position="479"/>
    </location>
</feature>
<reference evidence="2 3" key="1">
    <citation type="journal article" date="2019" name="Int. J. Syst. Evol. Microbiol.">
        <title>The Global Catalogue of Microorganisms (GCM) 10K type strain sequencing project: providing services to taxonomists for standard genome sequencing and annotation.</title>
        <authorList>
            <consortium name="The Broad Institute Genomics Platform"/>
            <consortium name="The Broad Institute Genome Sequencing Center for Infectious Disease"/>
            <person name="Wu L."/>
            <person name="Ma J."/>
        </authorList>
    </citation>
    <scope>NUCLEOTIDE SEQUENCE [LARGE SCALE GENOMIC DNA]</scope>
    <source>
        <strain evidence="2 3">JCM 13850</strain>
    </source>
</reference>
<organism evidence="2 3">
    <name type="scientific">Actinomadura napierensis</name>
    <dbReference type="NCBI Taxonomy" id="267854"/>
    <lineage>
        <taxon>Bacteria</taxon>
        <taxon>Bacillati</taxon>
        <taxon>Actinomycetota</taxon>
        <taxon>Actinomycetes</taxon>
        <taxon>Streptosporangiales</taxon>
        <taxon>Thermomonosporaceae</taxon>
        <taxon>Actinomadura</taxon>
    </lineage>
</organism>
<keyword evidence="1" id="KW-0732">Signal</keyword>
<sequence length="479" mass="52175">MVHSPIRRPARWAAAAALTSAVVTVPTAMVPTAAAAAGPQPGWRTLAAGEAPDANPLSGFIPYAGAYSTFPHSMEWFYLPVNAVMKGPHRFDWKALEDQLDAIAARGHQAAFRFYLDYPRQPSGVPQYLLDEGLATHSYDDFGNNGTSVSPDYDDPRLASALDRFIAALGHRYDGDPRIGFLQLGLLGFWGEWHTWPHNGDPGTENWFASQVEQVRVLHAYDKAFDKTRLMVRYPSTDNAALDMGYHDDSFAYSTLPGTGWNFMDLMLQAGTGDKWKDEPVAGELRPELQGCIFNVPNDCVTDGDNDFDGGVTQTHATWLLNHYAFSPGYTGAAYDKALQSAKSLGYRFRVTGVKTVAGVKTGTDRRGLRLSVRIQDDGVAPFYYDWPLQIAAVGPDRKIARTWTTSWKLTGVKPGAPAELTATLPTAGLPRAGRSGGGYTLVLRAANPMRGGMPLRFANAGQDTTLPGWLTLGDARIS</sequence>
<dbReference type="Gene3D" id="3.20.20.80">
    <property type="entry name" value="Glycosidases"/>
    <property type="match status" value="1"/>
</dbReference>
<dbReference type="EMBL" id="BAAAMR010000008">
    <property type="protein sequence ID" value="GAA2125962.1"/>
    <property type="molecule type" value="Genomic_DNA"/>
</dbReference>
<name>A0ABN2YEH5_9ACTN</name>
<dbReference type="Proteomes" id="UP001501020">
    <property type="component" value="Unassembled WGS sequence"/>
</dbReference>
<dbReference type="RefSeq" id="WP_344262859.1">
    <property type="nucleotide sequence ID" value="NZ_BAAAMR010000008.1"/>
</dbReference>
<proteinExistence type="predicted"/>
<evidence type="ECO:0000313" key="2">
    <source>
        <dbReference type="EMBL" id="GAA2125962.1"/>
    </source>
</evidence>
<feature type="signal peptide" evidence="1">
    <location>
        <begin position="1"/>
        <end position="36"/>
    </location>
</feature>